<dbReference type="SUPFAM" id="SSF53335">
    <property type="entry name" value="S-adenosyl-L-methionine-dependent methyltransferases"/>
    <property type="match status" value="1"/>
</dbReference>
<dbReference type="Gene3D" id="3.40.50.150">
    <property type="entry name" value="Vaccinia Virus protein VP39"/>
    <property type="match status" value="1"/>
</dbReference>
<gene>
    <name evidence="2" type="ORF">RCL2_002223600</name>
</gene>
<organism evidence="2 3">
    <name type="scientific">Rhizophagus clarus</name>
    <dbReference type="NCBI Taxonomy" id="94130"/>
    <lineage>
        <taxon>Eukaryota</taxon>
        <taxon>Fungi</taxon>
        <taxon>Fungi incertae sedis</taxon>
        <taxon>Mucoromycota</taxon>
        <taxon>Glomeromycotina</taxon>
        <taxon>Glomeromycetes</taxon>
        <taxon>Glomerales</taxon>
        <taxon>Glomeraceae</taxon>
        <taxon>Rhizophagus</taxon>
    </lineage>
</organism>
<dbReference type="InterPro" id="IPR029063">
    <property type="entry name" value="SAM-dependent_MTases_sf"/>
</dbReference>
<dbReference type="EMBL" id="BLAL01000242">
    <property type="protein sequence ID" value="GES95576.1"/>
    <property type="molecule type" value="Genomic_DNA"/>
</dbReference>
<reference evidence="2" key="1">
    <citation type="submission" date="2019-10" db="EMBL/GenBank/DDBJ databases">
        <title>Conservation and host-specific expression of non-tandemly repeated heterogenous ribosome RNA gene in arbuscular mycorrhizal fungi.</title>
        <authorList>
            <person name="Maeda T."/>
            <person name="Kobayashi Y."/>
            <person name="Nakagawa T."/>
            <person name="Ezawa T."/>
            <person name="Yamaguchi K."/>
            <person name="Bino T."/>
            <person name="Nishimoto Y."/>
            <person name="Shigenobu S."/>
            <person name="Kawaguchi M."/>
        </authorList>
    </citation>
    <scope>NUCLEOTIDE SEQUENCE</scope>
    <source>
        <strain evidence="2">HR1</strain>
    </source>
</reference>
<evidence type="ECO:0000313" key="3">
    <source>
        <dbReference type="Proteomes" id="UP000615446"/>
    </source>
</evidence>
<keyword evidence="2" id="KW-0808">Transferase</keyword>
<dbReference type="GO" id="GO:0032259">
    <property type="term" value="P:methylation"/>
    <property type="evidence" value="ECO:0007669"/>
    <property type="project" value="UniProtKB-KW"/>
</dbReference>
<evidence type="ECO:0000313" key="2">
    <source>
        <dbReference type="EMBL" id="GES95576.1"/>
    </source>
</evidence>
<comment type="caution">
    <text evidence="2">The sequence shown here is derived from an EMBL/GenBank/DDBJ whole genome shotgun (WGS) entry which is preliminary data.</text>
</comment>
<dbReference type="InterPro" id="IPR013216">
    <property type="entry name" value="Methyltransf_11"/>
</dbReference>
<dbReference type="GO" id="GO:0008757">
    <property type="term" value="F:S-adenosylmethionine-dependent methyltransferase activity"/>
    <property type="evidence" value="ECO:0007669"/>
    <property type="project" value="InterPro"/>
</dbReference>
<dbReference type="AlphaFoldDB" id="A0A8H3M0C3"/>
<protein>
    <submittedName>
        <fullName evidence="2">S-adenosyl-L-methionine-dependent methyltransferase</fullName>
    </submittedName>
</protein>
<keyword evidence="2" id="KW-0489">Methyltransferase</keyword>
<evidence type="ECO:0000259" key="1">
    <source>
        <dbReference type="Pfam" id="PF08241"/>
    </source>
</evidence>
<name>A0A8H3M0C3_9GLOM</name>
<dbReference type="OrthoDB" id="2013972at2759"/>
<proteinExistence type="predicted"/>
<accession>A0A8H3M0C3</accession>
<dbReference type="PANTHER" id="PTHR43591">
    <property type="entry name" value="METHYLTRANSFERASE"/>
    <property type="match status" value="1"/>
</dbReference>
<sequence length="315" mass="36387">MVHFNNDPPRYSFSSLPPRYSQIYFDDQELKSSLITDVSSDNHANRLEMQHYIFKYLWQNNFSTPIAKQLQAGGTKVLEVGSTPEIWSFDMANNYPLSTFIGLNIGSTSTCNKSNNNEPLNATVLQTNSLSSTIPFPDETFDFIYQRFFLPQLSSNSSFNSNTIFIEQYNLVKHMIRVLNPGGWVEFMIIDNLFWYNTGLYTFRLIQAYCSLTCDGYDSYNRIDEKHLYNMLVSIQEVQSIFIETKQTPLGKKGGRIGELLCDVLLQPIKSNKSVLCEYMRISAKEFDKMYNTILQEINDYETFCVSHRICAKKS</sequence>
<dbReference type="Proteomes" id="UP000615446">
    <property type="component" value="Unassembled WGS sequence"/>
</dbReference>
<dbReference type="Pfam" id="PF08241">
    <property type="entry name" value="Methyltransf_11"/>
    <property type="match status" value="1"/>
</dbReference>
<feature type="domain" description="Methyltransferase type 11" evidence="1">
    <location>
        <begin position="78"/>
        <end position="185"/>
    </location>
</feature>